<evidence type="ECO:0000259" key="8">
    <source>
        <dbReference type="PROSITE" id="PS50958"/>
    </source>
</evidence>
<dbReference type="InterPro" id="IPR017981">
    <property type="entry name" value="GPCR_2-like_7TM"/>
</dbReference>
<organism evidence="9 10">
    <name type="scientific">Porites evermanni</name>
    <dbReference type="NCBI Taxonomy" id="104178"/>
    <lineage>
        <taxon>Eukaryota</taxon>
        <taxon>Metazoa</taxon>
        <taxon>Cnidaria</taxon>
        <taxon>Anthozoa</taxon>
        <taxon>Hexacorallia</taxon>
        <taxon>Scleractinia</taxon>
        <taxon>Fungiina</taxon>
        <taxon>Poritidae</taxon>
        <taxon>Porites</taxon>
    </lineage>
</organism>
<evidence type="ECO:0000256" key="2">
    <source>
        <dbReference type="ARBA" id="ARBA00022692"/>
    </source>
</evidence>
<dbReference type="InterPro" id="IPR036024">
    <property type="entry name" value="Somatomedin_B-like_dom_sf"/>
</dbReference>
<evidence type="ECO:0000256" key="4">
    <source>
        <dbReference type="ARBA" id="ARBA00023136"/>
    </source>
</evidence>
<dbReference type="InterPro" id="IPR000832">
    <property type="entry name" value="GPCR_2_secretin-like"/>
</dbReference>
<dbReference type="Pfam" id="PF01033">
    <property type="entry name" value="Somatomedin_B"/>
    <property type="match status" value="1"/>
</dbReference>
<dbReference type="PANTHER" id="PTHR45902:SF4">
    <property type="entry name" value="G-PROTEIN COUPLED RECEPTORS FAMILY 2 PROFILE 2 DOMAIN-CONTAINING PROTEIN"/>
    <property type="match status" value="1"/>
</dbReference>
<dbReference type="PROSITE" id="PS00524">
    <property type="entry name" value="SMB_1"/>
    <property type="match status" value="1"/>
</dbReference>
<dbReference type="Proteomes" id="UP001159427">
    <property type="component" value="Unassembled WGS sequence"/>
</dbReference>
<gene>
    <name evidence="9" type="ORF">PEVE_00033143</name>
</gene>
<dbReference type="PANTHER" id="PTHR45902">
    <property type="entry name" value="LATROPHILIN RECEPTOR-LIKE PROTEIN A"/>
    <property type="match status" value="1"/>
</dbReference>
<protein>
    <submittedName>
        <fullName evidence="9">Uncharacterized protein</fullName>
    </submittedName>
</protein>
<keyword evidence="3 6" id="KW-1133">Transmembrane helix</keyword>
<accession>A0ABN8MHT9</accession>
<name>A0ABN8MHT9_9CNID</name>
<evidence type="ECO:0000256" key="3">
    <source>
        <dbReference type="ARBA" id="ARBA00022989"/>
    </source>
</evidence>
<evidence type="ECO:0000256" key="1">
    <source>
        <dbReference type="ARBA" id="ARBA00004141"/>
    </source>
</evidence>
<keyword evidence="4 6" id="KW-0472">Membrane</keyword>
<dbReference type="EMBL" id="CALNXI010000490">
    <property type="protein sequence ID" value="CAH3028092.1"/>
    <property type="molecule type" value="Genomic_DNA"/>
</dbReference>
<evidence type="ECO:0000259" key="7">
    <source>
        <dbReference type="PROSITE" id="PS50261"/>
    </source>
</evidence>
<keyword evidence="2 6" id="KW-0812">Transmembrane</keyword>
<dbReference type="PROSITE" id="PS50958">
    <property type="entry name" value="SMB_2"/>
    <property type="match status" value="1"/>
</dbReference>
<comment type="caution">
    <text evidence="9">The sequence shown here is derived from an EMBL/GenBank/DDBJ whole genome shotgun (WGS) entry which is preliminary data.</text>
</comment>
<feature type="transmembrane region" description="Helical" evidence="6">
    <location>
        <begin position="428"/>
        <end position="450"/>
    </location>
</feature>
<keyword evidence="10" id="KW-1185">Reference proteome</keyword>
<feature type="transmembrane region" description="Helical" evidence="6">
    <location>
        <begin position="462"/>
        <end position="484"/>
    </location>
</feature>
<feature type="non-terminal residue" evidence="9">
    <location>
        <position position="522"/>
    </location>
</feature>
<sequence length="522" mass="59169">MPIQAFLTKPYVLLISVSGDLVIQYYDKLISTQDLLIRLNMTHNRFDVSNICPSLKYTCETVCPMNGNKEAQERMFQKPCYCDKLCLELGDCCYDYFLRCAAHLHLTPNSIHSRYVCVKTNKTRFHGYALIGSCPADNYEKDFDSLCIANSLSLELPVLDLDDRSVYKNMFCARCNQATNPVYWKFSASCIGRFTEHDIPKNRTLMLEFIKNNCKWSFTVPIVNKNLKSCLAVKVSCKTSKPHNSLLSRLCSFYALHFCHNIEYKNPHCEICQGNDLSAFSCDCDTPPNPPSNNDTAGGFLPLDILFDFSSSHHTVKIGQTTTTVKDKKCEHGFVFDPFTDKCIKVYVLDRPMSNNGSYVRYKCRKGSGFVKINLESITVWPNGSIWIPLHKKTYDNGSYFINGSTAFICMNLTRHFSEDAYFKGRQILTFVGCAISMISLILLLAVYTTIPELRTLPGKNLMSLSSSMLFYHIVFLMAGQTAYPSLCMVVSVVLHYTLLSSFCWMSVMAFDVSKTFAKTGN</sequence>
<feature type="domain" description="G-protein coupled receptors family 2 profile 2" evidence="7">
    <location>
        <begin position="426"/>
        <end position="522"/>
    </location>
</feature>
<dbReference type="PROSITE" id="PS50261">
    <property type="entry name" value="G_PROTEIN_RECEP_F2_4"/>
    <property type="match status" value="1"/>
</dbReference>
<evidence type="ECO:0000313" key="9">
    <source>
        <dbReference type="EMBL" id="CAH3028092.1"/>
    </source>
</evidence>
<dbReference type="InterPro" id="IPR001212">
    <property type="entry name" value="Somatomedin_B_dom"/>
</dbReference>
<dbReference type="InterPro" id="IPR053231">
    <property type="entry name" value="GPCR_LN-TM7"/>
</dbReference>
<keyword evidence="5" id="KW-1015">Disulfide bond</keyword>
<feature type="transmembrane region" description="Helical" evidence="6">
    <location>
        <begin position="490"/>
        <end position="511"/>
    </location>
</feature>
<dbReference type="Gene3D" id="1.20.1070.10">
    <property type="entry name" value="Rhodopsin 7-helix transmembrane proteins"/>
    <property type="match status" value="1"/>
</dbReference>
<evidence type="ECO:0000256" key="5">
    <source>
        <dbReference type="ARBA" id="ARBA00023157"/>
    </source>
</evidence>
<dbReference type="SUPFAM" id="SSF90188">
    <property type="entry name" value="Somatomedin B domain"/>
    <property type="match status" value="1"/>
</dbReference>
<evidence type="ECO:0000313" key="10">
    <source>
        <dbReference type="Proteomes" id="UP001159427"/>
    </source>
</evidence>
<feature type="domain" description="SMB" evidence="8">
    <location>
        <begin position="55"/>
        <end position="105"/>
    </location>
</feature>
<comment type="subcellular location">
    <subcellularLocation>
        <location evidence="1">Membrane</location>
        <topology evidence="1">Multi-pass membrane protein</topology>
    </subcellularLocation>
</comment>
<reference evidence="9 10" key="1">
    <citation type="submission" date="2022-05" db="EMBL/GenBank/DDBJ databases">
        <authorList>
            <consortium name="Genoscope - CEA"/>
            <person name="William W."/>
        </authorList>
    </citation>
    <scope>NUCLEOTIDE SEQUENCE [LARGE SCALE GENOMIC DNA]</scope>
</reference>
<proteinExistence type="predicted"/>
<dbReference type="Pfam" id="PF00002">
    <property type="entry name" value="7tm_2"/>
    <property type="match status" value="1"/>
</dbReference>
<evidence type="ECO:0000256" key="6">
    <source>
        <dbReference type="SAM" id="Phobius"/>
    </source>
</evidence>